<feature type="signal peptide" evidence="1">
    <location>
        <begin position="1"/>
        <end position="23"/>
    </location>
</feature>
<dbReference type="OrthoDB" id="597632at2"/>
<dbReference type="RefSeq" id="WP_052438668.1">
    <property type="nucleotide sequence ID" value="NZ_BBPN01000012.1"/>
</dbReference>
<feature type="chain" id="PRO_5010318382" evidence="1">
    <location>
        <begin position="24"/>
        <end position="152"/>
    </location>
</feature>
<dbReference type="Pfam" id="PF03640">
    <property type="entry name" value="Lipoprotein_15"/>
    <property type="match status" value="1"/>
</dbReference>
<keyword evidence="3" id="KW-1185">Reference proteome</keyword>
<accession>A0A1H7MV37</accession>
<gene>
    <name evidence="2" type="ORF">SAMN05414137_10673</name>
</gene>
<dbReference type="STRING" id="235985.SAMN05414137_10673"/>
<evidence type="ECO:0000313" key="2">
    <source>
        <dbReference type="EMBL" id="SEL14899.1"/>
    </source>
</evidence>
<dbReference type="eggNOG" id="COG4315">
    <property type="taxonomic scope" value="Bacteria"/>
</dbReference>
<evidence type="ECO:0000313" key="3">
    <source>
        <dbReference type="Proteomes" id="UP000183015"/>
    </source>
</evidence>
<organism evidence="2 3">
    <name type="scientific">Streptacidiphilus jiangxiensis</name>
    <dbReference type="NCBI Taxonomy" id="235985"/>
    <lineage>
        <taxon>Bacteria</taxon>
        <taxon>Bacillati</taxon>
        <taxon>Actinomycetota</taxon>
        <taxon>Actinomycetes</taxon>
        <taxon>Kitasatosporales</taxon>
        <taxon>Streptomycetaceae</taxon>
        <taxon>Streptacidiphilus</taxon>
    </lineage>
</organism>
<reference evidence="3" key="1">
    <citation type="submission" date="2016-10" db="EMBL/GenBank/DDBJ databases">
        <authorList>
            <person name="Varghese N."/>
        </authorList>
    </citation>
    <scope>NUCLEOTIDE SEQUENCE [LARGE SCALE GENOMIC DNA]</scope>
    <source>
        <strain evidence="3">DSM 45096 / BCRC 16803 / CGMCC 4.1857 / CIP 109030 / JCM 12277 / KCTC 19219 / NBRC 100920 / 33214</strain>
    </source>
</reference>
<name>A0A1H7MV37_STRJI</name>
<proteinExistence type="predicted"/>
<dbReference type="EMBL" id="FOAZ01000006">
    <property type="protein sequence ID" value="SEL14899.1"/>
    <property type="molecule type" value="Genomic_DNA"/>
</dbReference>
<protein>
    <submittedName>
        <fullName evidence="2">Uncharacterized protein</fullName>
    </submittedName>
</protein>
<keyword evidence="1" id="KW-0732">Signal</keyword>
<dbReference type="AlphaFoldDB" id="A0A1H7MV37"/>
<dbReference type="InterPro" id="IPR005297">
    <property type="entry name" value="Lipoprotein_repeat"/>
</dbReference>
<dbReference type="Proteomes" id="UP000183015">
    <property type="component" value="Unassembled WGS sequence"/>
</dbReference>
<sequence length="152" mass="15492">MRVFLIAPLLAAAVAGGVAPAVAATAPTPTPYMLGVMDTFPQGRVFTDQNFDTLYANPGDVPASGTFACTGTCLQTYQPVLVEPGTPLVKPAGVAGTLGTTPRPDEATEVQVTVNGQPVYTYVSDLPGDTGGVTTVWHVVLAPVTPAPVPPS</sequence>
<evidence type="ECO:0000256" key="1">
    <source>
        <dbReference type="SAM" id="SignalP"/>
    </source>
</evidence>